<feature type="compositionally biased region" description="Low complexity" evidence="1">
    <location>
        <begin position="264"/>
        <end position="285"/>
    </location>
</feature>
<evidence type="ECO:0000313" key="4">
    <source>
        <dbReference type="Proteomes" id="UP000694843"/>
    </source>
</evidence>
<keyword evidence="2" id="KW-0732">Signal</keyword>
<evidence type="ECO:0000256" key="1">
    <source>
        <dbReference type="SAM" id="MobiDB-lite"/>
    </source>
</evidence>
<dbReference type="SMART" id="SM00690">
    <property type="entry name" value="DM5"/>
    <property type="match status" value="1"/>
</dbReference>
<organism evidence="4 5">
    <name type="scientific">Hyalella azteca</name>
    <name type="common">Amphipod</name>
    <dbReference type="NCBI Taxonomy" id="294128"/>
    <lineage>
        <taxon>Eukaryota</taxon>
        <taxon>Metazoa</taxon>
        <taxon>Ecdysozoa</taxon>
        <taxon>Arthropoda</taxon>
        <taxon>Crustacea</taxon>
        <taxon>Multicrustacea</taxon>
        <taxon>Malacostraca</taxon>
        <taxon>Eumalacostraca</taxon>
        <taxon>Peracarida</taxon>
        <taxon>Amphipoda</taxon>
        <taxon>Senticaudata</taxon>
        <taxon>Talitrida</taxon>
        <taxon>Talitroidea</taxon>
        <taxon>Hyalellidae</taxon>
        <taxon>Hyalella</taxon>
    </lineage>
</organism>
<dbReference type="RefSeq" id="XP_018024395.1">
    <property type="nucleotide sequence ID" value="XM_018168906.2"/>
</dbReference>
<feature type="region of interest" description="Disordered" evidence="1">
    <location>
        <begin position="201"/>
        <end position="426"/>
    </location>
</feature>
<feature type="compositionally biased region" description="Low complexity" evidence="1">
    <location>
        <begin position="341"/>
        <end position="353"/>
    </location>
</feature>
<dbReference type="Pfam" id="PF03103">
    <property type="entry name" value="DUF243"/>
    <property type="match status" value="1"/>
</dbReference>
<feature type="compositionally biased region" description="Polar residues" evidence="1">
    <location>
        <begin position="403"/>
        <end position="423"/>
    </location>
</feature>
<feature type="region of interest" description="Disordered" evidence="1">
    <location>
        <begin position="527"/>
        <end position="596"/>
    </location>
</feature>
<feature type="compositionally biased region" description="Low complexity" evidence="1">
    <location>
        <begin position="240"/>
        <end position="255"/>
    </location>
</feature>
<feature type="compositionally biased region" description="Low complexity" evidence="1">
    <location>
        <begin position="372"/>
        <end position="401"/>
    </location>
</feature>
<dbReference type="OrthoDB" id="6376010at2759"/>
<dbReference type="GeneID" id="108680134"/>
<feature type="compositionally biased region" description="Polar residues" evidence="1">
    <location>
        <begin position="293"/>
        <end position="305"/>
    </location>
</feature>
<name>A0A8B7PEG1_HYAAZ</name>
<sequence length="609" mass="61703">MIRVSALLLVLVAAAWGDSREGSYRAPCQEGEVRWIDGSCTAPVVNKRYYMYQSPHHKRPKTHIRIFDNPNRDYNYVFVRSPEVRFREQVIVGPPKQQSLIYLLARGNQVVPREVVQLPAQNERPEVYYINYNDPQEDLELPGGINLQTALAQESIVGEFVGGNGGRYGTDSSLFARVEDIQQIQGPETVSIDVHSDTTATGIGAADSSGLDSYRQPAEAVGKSLDSVASGTSTDESDAEATSGGLSSSASSDASLDSDDDASEASASSHGADSESSASSSSAAATFLGDLRSTGSVKSSSNNVETAATDSQSSAASSFTASSSSSSVAADSESSVDTDSESSASSSSATATFLGELRSAGSVKSSSNNVETAATDSQSSAGSSFTASSSSSSVAADSESSVDGFTQDSFASVSGDAQSSTSSVGGGIAVSLDGAGSAALGTSSLSSSAVSSSGGVIDIGAPVLGSDTLEVVQVNTVDDATDAQHFGSAGVVSDPLTDFITSIGSDASAASSSAGASQSIAENIESLSLGKSFTEEENSESTQEGSSVSQSSSGGEDSSSAAGLSSSDVHSGSPDDSQDDSVSTQDGPALGADVIVKHVPKRVSKFGSN</sequence>
<feature type="signal peptide" evidence="2">
    <location>
        <begin position="1"/>
        <end position="17"/>
    </location>
</feature>
<dbReference type="AlphaFoldDB" id="A0A8B7PEG1"/>
<accession>A0A8B7PEG1</accession>
<gene>
    <name evidence="5" type="primary">LOC108680134</name>
</gene>
<reference evidence="5" key="1">
    <citation type="submission" date="2025-08" db="UniProtKB">
        <authorList>
            <consortium name="RefSeq"/>
        </authorList>
    </citation>
    <scope>IDENTIFICATION</scope>
    <source>
        <tissue evidence="5">Whole organism</tissue>
    </source>
</reference>
<keyword evidence="4" id="KW-1185">Reference proteome</keyword>
<proteinExistence type="predicted"/>
<feature type="compositionally biased region" description="Low complexity" evidence="1">
    <location>
        <begin position="306"/>
        <end position="333"/>
    </location>
</feature>
<protein>
    <submittedName>
        <fullName evidence="5">Suppressor protein SRP40</fullName>
    </submittedName>
</protein>
<evidence type="ECO:0000313" key="5">
    <source>
        <dbReference type="RefSeq" id="XP_018024395.1"/>
    </source>
</evidence>
<feature type="domain" description="DUF243" evidence="3">
    <location>
        <begin position="43"/>
        <end position="135"/>
    </location>
</feature>
<evidence type="ECO:0000256" key="2">
    <source>
        <dbReference type="SAM" id="SignalP"/>
    </source>
</evidence>
<dbReference type="Proteomes" id="UP000694843">
    <property type="component" value="Unplaced"/>
</dbReference>
<feature type="chain" id="PRO_5034812737" evidence="2">
    <location>
        <begin position="18"/>
        <end position="609"/>
    </location>
</feature>
<dbReference type="KEGG" id="hazt:108680134"/>
<evidence type="ECO:0000259" key="3">
    <source>
        <dbReference type="SMART" id="SM00690"/>
    </source>
</evidence>
<feature type="compositionally biased region" description="Low complexity" evidence="1">
    <location>
        <begin position="540"/>
        <end position="587"/>
    </location>
</feature>
<feature type="compositionally biased region" description="Polar residues" evidence="1">
    <location>
        <begin position="362"/>
        <end position="371"/>
    </location>
</feature>
<dbReference type="InterPro" id="IPR004145">
    <property type="entry name" value="DUF243"/>
</dbReference>